<dbReference type="KEGG" id="mpsy:CEK71_05000"/>
<keyword evidence="1" id="KW-1133">Transmembrane helix</keyword>
<name>A0A1Z4BVZ2_9GAMM</name>
<dbReference type="SUPFAM" id="SSF53098">
    <property type="entry name" value="Ribonuclease H-like"/>
    <property type="match status" value="1"/>
</dbReference>
<dbReference type="InterPro" id="IPR012337">
    <property type="entry name" value="RNaseH-like_sf"/>
</dbReference>
<keyword evidence="3" id="KW-1185">Reference proteome</keyword>
<dbReference type="EMBL" id="CP022129">
    <property type="protein sequence ID" value="ASF45474.1"/>
    <property type="molecule type" value="Genomic_DNA"/>
</dbReference>
<evidence type="ECO:0000313" key="2">
    <source>
        <dbReference type="EMBL" id="ASF45474.1"/>
    </source>
</evidence>
<feature type="transmembrane region" description="Helical" evidence="1">
    <location>
        <begin position="26"/>
        <end position="45"/>
    </location>
</feature>
<gene>
    <name evidence="2" type="ORF">CEK71_05000</name>
</gene>
<accession>A0A1Z4BVZ2</accession>
<dbReference type="Proteomes" id="UP000197019">
    <property type="component" value="Chromosome"/>
</dbReference>
<protein>
    <submittedName>
        <fullName evidence="2">Uncharacterized protein</fullName>
    </submittedName>
</protein>
<dbReference type="OrthoDB" id="5563503at2"/>
<keyword evidence="1" id="KW-0472">Membrane</keyword>
<dbReference type="AlphaFoldDB" id="A0A1Z4BVZ2"/>
<organism evidence="2 3">
    <name type="scientific">Methylovulum psychrotolerans</name>
    <dbReference type="NCBI Taxonomy" id="1704499"/>
    <lineage>
        <taxon>Bacteria</taxon>
        <taxon>Pseudomonadati</taxon>
        <taxon>Pseudomonadota</taxon>
        <taxon>Gammaproteobacteria</taxon>
        <taxon>Methylococcales</taxon>
        <taxon>Methylococcaceae</taxon>
        <taxon>Methylovulum</taxon>
    </lineage>
</organism>
<evidence type="ECO:0000313" key="3">
    <source>
        <dbReference type="Proteomes" id="UP000197019"/>
    </source>
</evidence>
<sequence>MFSDFKGRGFQLQKSGLRAPERVSRLLIAVSLAYLWHVFLGVYAIKTGWDKIVHRTDRCDLSLFELGKRLLKRFLTNGIPLPPFCLFSIIKT</sequence>
<reference evidence="2 3" key="1">
    <citation type="submission" date="2017-06" db="EMBL/GenBank/DDBJ databases">
        <title>Genome Sequencing of the methanotroph Methylovulum psychrotolerants str. HV10-M2 isolated from a high-altitude environment.</title>
        <authorList>
            <person name="Mateos-Rivera A."/>
        </authorList>
    </citation>
    <scope>NUCLEOTIDE SEQUENCE [LARGE SCALE GENOMIC DNA]</scope>
    <source>
        <strain evidence="2 3">HV10_M2</strain>
    </source>
</reference>
<proteinExistence type="predicted"/>
<evidence type="ECO:0000256" key="1">
    <source>
        <dbReference type="SAM" id="Phobius"/>
    </source>
</evidence>
<keyword evidence="1" id="KW-0812">Transmembrane</keyword>